<feature type="signal peptide" evidence="2">
    <location>
        <begin position="1"/>
        <end position="22"/>
    </location>
</feature>
<accession>A0A4Q2U8I8</accession>
<name>A0A4Q2U8I8_9HYPH</name>
<evidence type="ECO:0000313" key="3">
    <source>
        <dbReference type="EMBL" id="RYC32800.1"/>
    </source>
</evidence>
<dbReference type="AlphaFoldDB" id="A0A4Q2U8I8"/>
<keyword evidence="4" id="KW-1185">Reference proteome</keyword>
<dbReference type="Proteomes" id="UP000290759">
    <property type="component" value="Unassembled WGS sequence"/>
</dbReference>
<keyword evidence="1" id="KW-0472">Membrane</keyword>
<dbReference type="PROSITE" id="PS51257">
    <property type="entry name" value="PROKAR_LIPOPROTEIN"/>
    <property type="match status" value="1"/>
</dbReference>
<comment type="caution">
    <text evidence="3">The sequence shown here is derived from an EMBL/GenBank/DDBJ whole genome shotgun (WGS) entry which is preliminary data.</text>
</comment>
<keyword evidence="2" id="KW-0732">Signal</keyword>
<protein>
    <recommendedName>
        <fullName evidence="5">Glycine zipper 2TM domain-containing protein</fullName>
    </recommendedName>
</protein>
<gene>
    <name evidence="3" type="ORF">D3273_06865</name>
</gene>
<evidence type="ECO:0000256" key="2">
    <source>
        <dbReference type="SAM" id="SignalP"/>
    </source>
</evidence>
<proteinExistence type="predicted"/>
<keyword evidence="1" id="KW-0812">Transmembrane</keyword>
<keyword evidence="1" id="KW-1133">Transmembrane helix</keyword>
<evidence type="ECO:0000313" key="4">
    <source>
        <dbReference type="Proteomes" id="UP000290759"/>
    </source>
</evidence>
<dbReference type="RefSeq" id="WP_129224835.1">
    <property type="nucleotide sequence ID" value="NZ_QYBB01000005.1"/>
</dbReference>
<feature type="chain" id="PRO_5020448603" description="Glycine zipper 2TM domain-containing protein" evidence="2">
    <location>
        <begin position="23"/>
        <end position="61"/>
    </location>
</feature>
<feature type="transmembrane region" description="Helical" evidence="1">
    <location>
        <begin position="38"/>
        <end position="57"/>
    </location>
</feature>
<evidence type="ECO:0000256" key="1">
    <source>
        <dbReference type="SAM" id="Phobius"/>
    </source>
</evidence>
<reference evidence="3 4" key="2">
    <citation type="submission" date="2019-02" db="EMBL/GenBank/DDBJ databases">
        <title>'Lichenibacterium ramalinii' gen. nov. sp. nov., 'Lichenibacterium minor' gen. nov. sp. nov.</title>
        <authorList>
            <person name="Pankratov T."/>
        </authorList>
    </citation>
    <scope>NUCLEOTIDE SEQUENCE [LARGE SCALE GENOMIC DNA]</scope>
    <source>
        <strain evidence="3 4">RmlP026</strain>
    </source>
</reference>
<sequence>MRSIILSVAALALLGSVGTASAGCLAGAAAGGVAGHVAGHHGLLGAAAGCAVGHHMAKKKK</sequence>
<dbReference type="EMBL" id="QYBB01000005">
    <property type="protein sequence ID" value="RYC32800.1"/>
    <property type="molecule type" value="Genomic_DNA"/>
</dbReference>
<organism evidence="3 4">
    <name type="scientific">Lichenibacterium minor</name>
    <dbReference type="NCBI Taxonomy" id="2316528"/>
    <lineage>
        <taxon>Bacteria</taxon>
        <taxon>Pseudomonadati</taxon>
        <taxon>Pseudomonadota</taxon>
        <taxon>Alphaproteobacteria</taxon>
        <taxon>Hyphomicrobiales</taxon>
        <taxon>Lichenihabitantaceae</taxon>
        <taxon>Lichenibacterium</taxon>
    </lineage>
</organism>
<evidence type="ECO:0008006" key="5">
    <source>
        <dbReference type="Google" id="ProtNLM"/>
    </source>
</evidence>
<reference evidence="3 4" key="1">
    <citation type="submission" date="2018-12" db="EMBL/GenBank/DDBJ databases">
        <authorList>
            <person name="Grouzdev D.S."/>
            <person name="Krutkina M.S."/>
        </authorList>
    </citation>
    <scope>NUCLEOTIDE SEQUENCE [LARGE SCALE GENOMIC DNA]</scope>
    <source>
        <strain evidence="3 4">RmlP026</strain>
    </source>
</reference>